<gene>
    <name evidence="2" type="ORF">MHBO_005071</name>
</gene>
<organism evidence="2 3">
    <name type="scientific">Bonamia ostreae</name>
    <dbReference type="NCBI Taxonomy" id="126728"/>
    <lineage>
        <taxon>Eukaryota</taxon>
        <taxon>Sar</taxon>
        <taxon>Rhizaria</taxon>
        <taxon>Endomyxa</taxon>
        <taxon>Ascetosporea</taxon>
        <taxon>Haplosporida</taxon>
        <taxon>Bonamia</taxon>
    </lineage>
</organism>
<feature type="domain" description="J" evidence="1">
    <location>
        <begin position="110"/>
        <end position="180"/>
    </location>
</feature>
<reference evidence="2 3" key="1">
    <citation type="journal article" date="2024" name="BMC Biol.">
        <title>Comparative genomics of Ascetosporea gives new insight into the evolutionary basis for animal parasitism in Rhizaria.</title>
        <authorList>
            <person name="Hiltunen Thoren M."/>
            <person name="Onut-Brannstrom I."/>
            <person name="Alfjorden A."/>
            <person name="Peckova H."/>
            <person name="Swords F."/>
            <person name="Hooper C."/>
            <person name="Holzer A.S."/>
            <person name="Bass D."/>
            <person name="Burki F."/>
        </authorList>
    </citation>
    <scope>NUCLEOTIDE SEQUENCE [LARGE SCALE GENOMIC DNA]</scope>
    <source>
        <strain evidence="2">20-A016</strain>
    </source>
</reference>
<dbReference type="PRINTS" id="PR00625">
    <property type="entry name" value="JDOMAIN"/>
</dbReference>
<dbReference type="PROSITE" id="PS00636">
    <property type="entry name" value="DNAJ_1"/>
    <property type="match status" value="1"/>
</dbReference>
<accession>A0ABV2AUZ4</accession>
<comment type="caution">
    <text evidence="2">The sequence shown here is derived from an EMBL/GenBank/DDBJ whole genome shotgun (WGS) entry which is preliminary data.</text>
</comment>
<dbReference type="SMART" id="SM00271">
    <property type="entry name" value="DnaJ"/>
    <property type="match status" value="1"/>
</dbReference>
<protein>
    <recommendedName>
        <fullName evidence="1">J domain-containing protein</fullName>
    </recommendedName>
</protein>
<dbReference type="InterPro" id="IPR050817">
    <property type="entry name" value="DjlA_DnaK_co-chaperone"/>
</dbReference>
<dbReference type="PROSITE" id="PS50076">
    <property type="entry name" value="DNAJ_2"/>
    <property type="match status" value="1"/>
</dbReference>
<name>A0ABV2AUZ4_9EUKA</name>
<dbReference type="Pfam" id="PF00226">
    <property type="entry name" value="DnaJ"/>
    <property type="match status" value="1"/>
</dbReference>
<dbReference type="InterPro" id="IPR001623">
    <property type="entry name" value="DnaJ_domain"/>
</dbReference>
<evidence type="ECO:0000313" key="3">
    <source>
        <dbReference type="Proteomes" id="UP001439008"/>
    </source>
</evidence>
<keyword evidence="3" id="KW-1185">Reference proteome</keyword>
<dbReference type="SUPFAM" id="SSF46565">
    <property type="entry name" value="Chaperone J-domain"/>
    <property type="match status" value="1"/>
</dbReference>
<dbReference type="InterPro" id="IPR036869">
    <property type="entry name" value="J_dom_sf"/>
</dbReference>
<evidence type="ECO:0000313" key="2">
    <source>
        <dbReference type="EMBL" id="MES1923495.1"/>
    </source>
</evidence>
<dbReference type="Proteomes" id="UP001439008">
    <property type="component" value="Unassembled WGS sequence"/>
</dbReference>
<proteinExistence type="predicted"/>
<dbReference type="InterPro" id="IPR018253">
    <property type="entry name" value="DnaJ_domain_CS"/>
</dbReference>
<sequence length="186" mass="22540">ISFFVTTLSLISVVSKQFKVNQLKFEEQFKRFFETAKTIKKQNFYQNLFLFQNKNENDYHKWFRENSFEDFRRRNSKFDKFGNSRFGRKKFKNDESGRFGDFEKSVLDRHLYGILEINSKANQRQIEKSFKVLTLKWHPDKFANKSKKDQRMAETKFNDILMAYNVLRDSAKKRHYDLTGETDSKF</sequence>
<dbReference type="CDD" id="cd06257">
    <property type="entry name" value="DnaJ"/>
    <property type="match status" value="1"/>
</dbReference>
<dbReference type="EMBL" id="JBDODL010006446">
    <property type="protein sequence ID" value="MES1923495.1"/>
    <property type="molecule type" value="Genomic_DNA"/>
</dbReference>
<evidence type="ECO:0000259" key="1">
    <source>
        <dbReference type="PROSITE" id="PS50076"/>
    </source>
</evidence>
<dbReference type="Gene3D" id="1.10.287.110">
    <property type="entry name" value="DnaJ domain"/>
    <property type="match status" value="1"/>
</dbReference>
<feature type="non-terminal residue" evidence="2">
    <location>
        <position position="1"/>
    </location>
</feature>
<dbReference type="PANTHER" id="PTHR24074">
    <property type="entry name" value="CO-CHAPERONE PROTEIN DJLA"/>
    <property type="match status" value="1"/>
</dbReference>